<dbReference type="CDD" id="cd09176">
    <property type="entry name" value="PLDc_unchar6"/>
    <property type="match status" value="1"/>
</dbReference>
<dbReference type="InterPro" id="IPR059166">
    <property type="entry name" value="PLD-like_cat"/>
</dbReference>
<name>A0ABU8E6A2_9ACTN</name>
<comment type="caution">
    <text evidence="1">The sequence shown here is derived from an EMBL/GenBank/DDBJ whole genome shotgun (WGS) entry which is preliminary data.</text>
</comment>
<gene>
    <name evidence="1" type="ORF">UXQ13_11640</name>
</gene>
<sequence>MLEPDGRALLLDALRPPDGYILDSAVATTFTVHLESALSVALAFIPRRLADSADPIALMEAVRSAADRLDVFHQAGMAAAPQSHSSIVAFLEPVLHAVRRPKAGHLFHPKLWALRFVADEGEGVRMRLVVPSRNLTSDRSWDLLLQLDGELTDSADPVNEPVARLLEALPGLSVGEVSQVRRARIGRLADDVRRTRWELPQDMTDISFDVLGFGAVLEDDFFVGTRDVVVISPFLTPAGLATVTAGRPATVISRQATLDALPADTLAGHDVYVLDPLTSELVQAPDAGPPVATGLAGLHAKCYVLSYDRRTWIRVGSANATEAAFGGNAEIIVTLVGPSSKLGAAEMFGDDGPLRSILTTYTPQTPEDDDAELTRLDNVLVDLASGLFTVTVLGGDDAYRARFTGPALAPGEAGIEVSARMITLPGSDQPLRAGEPVDLTFGPMAIDEISAFVVLTATGPDGARARCLVLADLVDAPGGRLDAVIAGQVDTPEKFLRFLALLLGAGDSTFLMGAADAGDASRAVGVRFEAPGLFELLMRALVDHPDRLEDLARLVPKVAGAGVLPPGFAEIWAVVDAARAEGSGKQ</sequence>
<evidence type="ECO:0000313" key="1">
    <source>
        <dbReference type="EMBL" id="MEI4279117.1"/>
    </source>
</evidence>
<protein>
    <submittedName>
        <fullName evidence="1">Phospholipase D family protein</fullName>
    </submittedName>
</protein>
<dbReference type="EMBL" id="JBAPLV010000011">
    <property type="protein sequence ID" value="MEI4279117.1"/>
    <property type="molecule type" value="Genomic_DNA"/>
</dbReference>
<organism evidence="1 2">
    <name type="scientific">Klenkia terrae</name>
    <dbReference type="NCBI Taxonomy" id="1052259"/>
    <lineage>
        <taxon>Bacteria</taxon>
        <taxon>Bacillati</taxon>
        <taxon>Actinomycetota</taxon>
        <taxon>Actinomycetes</taxon>
        <taxon>Geodermatophilales</taxon>
        <taxon>Geodermatophilaceae</taxon>
        <taxon>Klenkia</taxon>
    </lineage>
</organism>
<dbReference type="Proteomes" id="UP001373496">
    <property type="component" value="Unassembled WGS sequence"/>
</dbReference>
<dbReference type="RefSeq" id="WP_336392336.1">
    <property type="nucleotide sequence ID" value="NZ_JBAPLV010000011.1"/>
</dbReference>
<proteinExistence type="predicted"/>
<dbReference type="Gene3D" id="3.30.870.10">
    <property type="entry name" value="Endonuclease Chain A"/>
    <property type="match status" value="1"/>
</dbReference>
<keyword evidence="2" id="KW-1185">Reference proteome</keyword>
<accession>A0ABU8E6A2</accession>
<reference evidence="1 2" key="1">
    <citation type="submission" date="2024-03" db="EMBL/GenBank/DDBJ databases">
        <title>Draft genome sequence of Klenkia terrae.</title>
        <authorList>
            <person name="Duangmal K."/>
            <person name="Chantavorakit T."/>
        </authorList>
    </citation>
    <scope>NUCLEOTIDE SEQUENCE [LARGE SCALE GENOMIC DNA]</scope>
    <source>
        <strain evidence="1 2">JCM 17786</strain>
    </source>
</reference>
<evidence type="ECO:0000313" key="2">
    <source>
        <dbReference type="Proteomes" id="UP001373496"/>
    </source>
</evidence>